<evidence type="ECO:0000256" key="1">
    <source>
        <dbReference type="ARBA" id="ARBA00004123"/>
    </source>
</evidence>
<dbReference type="InterPro" id="IPR001628">
    <property type="entry name" value="Znf_hrmn_rcpt"/>
</dbReference>
<proteinExistence type="inferred from homology"/>
<dbReference type="AlphaFoldDB" id="A0A6V7V8G9"/>
<feature type="domain" description="Nuclear receptor" evidence="11">
    <location>
        <begin position="7"/>
        <end position="82"/>
    </location>
</feature>
<comment type="caution">
    <text evidence="12">The sequence shown here is derived from an EMBL/GenBank/DDBJ whole genome shotgun (WGS) entry which is preliminary data.</text>
</comment>
<evidence type="ECO:0000313" key="13">
    <source>
        <dbReference type="Proteomes" id="UP000580250"/>
    </source>
</evidence>
<dbReference type="GO" id="GO:0005634">
    <property type="term" value="C:nucleus"/>
    <property type="evidence" value="ECO:0007669"/>
    <property type="project" value="UniProtKB-SubCell"/>
</dbReference>
<evidence type="ECO:0000256" key="8">
    <source>
        <dbReference type="ARBA" id="ARBA00023163"/>
    </source>
</evidence>
<protein>
    <recommendedName>
        <fullName evidence="11">Nuclear receptor domain-containing protein</fullName>
    </recommendedName>
</protein>
<dbReference type="GO" id="GO:0008270">
    <property type="term" value="F:zinc ion binding"/>
    <property type="evidence" value="ECO:0007669"/>
    <property type="project" value="UniProtKB-KW"/>
</dbReference>
<evidence type="ECO:0000256" key="3">
    <source>
        <dbReference type="ARBA" id="ARBA00022723"/>
    </source>
</evidence>
<dbReference type="Proteomes" id="UP000580250">
    <property type="component" value="Unassembled WGS sequence"/>
</dbReference>
<dbReference type="PROSITE" id="PS00031">
    <property type="entry name" value="NUCLEAR_REC_DBD_1"/>
    <property type="match status" value="1"/>
</dbReference>
<dbReference type="Pfam" id="PF00105">
    <property type="entry name" value="zf-C4"/>
    <property type="match status" value="1"/>
</dbReference>
<keyword evidence="5" id="KW-0862">Zinc</keyword>
<evidence type="ECO:0000313" key="12">
    <source>
        <dbReference type="EMBL" id="CAD2171230.1"/>
    </source>
</evidence>
<evidence type="ECO:0000256" key="9">
    <source>
        <dbReference type="ARBA" id="ARBA00023170"/>
    </source>
</evidence>
<organism evidence="12 13">
    <name type="scientific">Meloidogyne enterolobii</name>
    <name type="common">Root-knot nematode worm</name>
    <name type="synonym">Meloidogyne mayaguensis</name>
    <dbReference type="NCBI Taxonomy" id="390850"/>
    <lineage>
        <taxon>Eukaryota</taxon>
        <taxon>Metazoa</taxon>
        <taxon>Ecdysozoa</taxon>
        <taxon>Nematoda</taxon>
        <taxon>Chromadorea</taxon>
        <taxon>Rhabditida</taxon>
        <taxon>Tylenchina</taxon>
        <taxon>Tylenchomorpha</taxon>
        <taxon>Tylenchoidea</taxon>
        <taxon>Meloidogynidae</taxon>
        <taxon>Meloidogyninae</taxon>
        <taxon>Meloidogyne</taxon>
    </lineage>
</organism>
<dbReference type="EMBL" id="CAJEWN010000180">
    <property type="protein sequence ID" value="CAD2171230.1"/>
    <property type="molecule type" value="Genomic_DNA"/>
</dbReference>
<sequence>MPRQSSEKICRVCGDIATGNHYGVTSCDGCRGFFKRSIRRNLNYKCKESNTCPVDMARRNQCQACRFRRCLAVQMNRNAVQNERNLLPKPTHPSNSINKITHPIPYPTKLTQHPQPILIKKPYLSSIKELIKIQKSTGRKVVGTNNFRIENLLKNNTPSSILEKHCFNLLQVLSVSIRKFCEAFQIPKNIINVLLDQGWHRLLLAHLCALFPFVPHHLKNSNDQLYSFIFPFIQLQLNSFEQWSLGCTVFFHGKGEFNNDLV</sequence>
<keyword evidence="4" id="KW-0863">Zinc-finger</keyword>
<evidence type="ECO:0000256" key="6">
    <source>
        <dbReference type="ARBA" id="ARBA00023015"/>
    </source>
</evidence>
<dbReference type="GO" id="GO:0006357">
    <property type="term" value="P:regulation of transcription by RNA polymerase II"/>
    <property type="evidence" value="ECO:0007669"/>
    <property type="project" value="UniProtKB-ARBA"/>
</dbReference>
<keyword evidence="7" id="KW-0238">DNA-binding</keyword>
<dbReference type="GO" id="GO:0043565">
    <property type="term" value="F:sequence-specific DNA binding"/>
    <property type="evidence" value="ECO:0007669"/>
    <property type="project" value="InterPro"/>
</dbReference>
<keyword evidence="9" id="KW-0675">Receptor</keyword>
<accession>A0A6V7V8G9</accession>
<reference evidence="12 13" key="1">
    <citation type="submission" date="2020-08" db="EMBL/GenBank/DDBJ databases">
        <authorList>
            <person name="Koutsovoulos G."/>
            <person name="Danchin GJ E."/>
        </authorList>
    </citation>
    <scope>NUCLEOTIDE SEQUENCE [LARGE SCALE GENOMIC DNA]</scope>
</reference>
<dbReference type="Gene3D" id="3.30.50.10">
    <property type="entry name" value="Erythroid Transcription Factor GATA-1, subunit A"/>
    <property type="match status" value="1"/>
</dbReference>
<dbReference type="SUPFAM" id="SSF57716">
    <property type="entry name" value="Glucocorticoid receptor-like (DNA-binding domain)"/>
    <property type="match status" value="1"/>
</dbReference>
<dbReference type="SMART" id="SM00399">
    <property type="entry name" value="ZnF_C4"/>
    <property type="match status" value="1"/>
</dbReference>
<dbReference type="PROSITE" id="PS51030">
    <property type="entry name" value="NUCLEAR_REC_DBD_2"/>
    <property type="match status" value="1"/>
</dbReference>
<comment type="similarity">
    <text evidence="2">Belongs to the nuclear hormone receptor family.</text>
</comment>
<dbReference type="PANTHER" id="PTHR24083">
    <property type="entry name" value="NUCLEAR HORMONE RECEPTOR"/>
    <property type="match status" value="1"/>
</dbReference>
<evidence type="ECO:0000259" key="11">
    <source>
        <dbReference type="PROSITE" id="PS51030"/>
    </source>
</evidence>
<evidence type="ECO:0000256" key="5">
    <source>
        <dbReference type="ARBA" id="ARBA00022833"/>
    </source>
</evidence>
<evidence type="ECO:0000256" key="7">
    <source>
        <dbReference type="ARBA" id="ARBA00023125"/>
    </source>
</evidence>
<dbReference type="InterPro" id="IPR013088">
    <property type="entry name" value="Znf_NHR/GATA"/>
</dbReference>
<keyword evidence="6" id="KW-0805">Transcription regulation</keyword>
<name>A0A6V7V8G9_MELEN</name>
<dbReference type="FunFam" id="3.30.50.10:FF:000006">
    <property type="entry name" value="Nuclear receptor subfamily 5 group A member"/>
    <property type="match status" value="1"/>
</dbReference>
<dbReference type="PRINTS" id="PR00047">
    <property type="entry name" value="STROIDFINGER"/>
</dbReference>
<dbReference type="InterPro" id="IPR050274">
    <property type="entry name" value="Nuclear_hormone_rcpt_NR2"/>
</dbReference>
<dbReference type="CDD" id="cd07164">
    <property type="entry name" value="NR_DBD_PNR_like_1"/>
    <property type="match status" value="1"/>
</dbReference>
<dbReference type="PROSITE" id="PS51257">
    <property type="entry name" value="PROKAR_LIPOPROTEIN"/>
    <property type="match status" value="1"/>
</dbReference>
<evidence type="ECO:0000256" key="4">
    <source>
        <dbReference type="ARBA" id="ARBA00022771"/>
    </source>
</evidence>
<keyword evidence="8" id="KW-0804">Transcription</keyword>
<evidence type="ECO:0000256" key="2">
    <source>
        <dbReference type="ARBA" id="ARBA00005993"/>
    </source>
</evidence>
<evidence type="ECO:0000256" key="10">
    <source>
        <dbReference type="ARBA" id="ARBA00023242"/>
    </source>
</evidence>
<keyword evidence="10" id="KW-0539">Nucleus</keyword>
<dbReference type="GO" id="GO:0003700">
    <property type="term" value="F:DNA-binding transcription factor activity"/>
    <property type="evidence" value="ECO:0007669"/>
    <property type="project" value="InterPro"/>
</dbReference>
<dbReference type="OrthoDB" id="5771769at2759"/>
<comment type="subcellular location">
    <subcellularLocation>
        <location evidence="1">Nucleus</location>
    </subcellularLocation>
</comment>
<gene>
    <name evidence="12" type="ORF">MENT_LOCUS22685</name>
</gene>
<keyword evidence="3" id="KW-0479">Metal-binding</keyword>